<dbReference type="PANTHER" id="PTHR36368:SF1">
    <property type="entry name" value="ATP-DEPENDENT CASEINOLYTIC PROTEASE_CROTONASE FAMILY PROTEIN"/>
    <property type="match status" value="1"/>
</dbReference>
<keyword evidence="3" id="KW-1185">Reference proteome</keyword>
<feature type="compositionally biased region" description="Basic and acidic residues" evidence="1">
    <location>
        <begin position="45"/>
        <end position="55"/>
    </location>
</feature>
<feature type="region of interest" description="Disordered" evidence="1">
    <location>
        <begin position="375"/>
        <end position="454"/>
    </location>
</feature>
<feature type="region of interest" description="Disordered" evidence="1">
    <location>
        <begin position="41"/>
        <end position="86"/>
    </location>
</feature>
<gene>
    <name evidence="2" type="ORF">HAX54_019378</name>
</gene>
<dbReference type="Proteomes" id="UP000823775">
    <property type="component" value="Unassembled WGS sequence"/>
</dbReference>
<accession>A0ABS8UPT0</accession>
<protein>
    <submittedName>
        <fullName evidence="2">Uncharacterized protein</fullName>
    </submittedName>
</protein>
<feature type="compositionally biased region" description="Basic and acidic residues" evidence="1">
    <location>
        <begin position="409"/>
        <end position="428"/>
    </location>
</feature>
<evidence type="ECO:0000313" key="3">
    <source>
        <dbReference type="Proteomes" id="UP000823775"/>
    </source>
</evidence>
<feature type="compositionally biased region" description="Polar residues" evidence="1">
    <location>
        <begin position="163"/>
        <end position="176"/>
    </location>
</feature>
<feature type="region of interest" description="Disordered" evidence="1">
    <location>
        <begin position="1"/>
        <end position="20"/>
    </location>
</feature>
<evidence type="ECO:0000256" key="1">
    <source>
        <dbReference type="SAM" id="MobiDB-lite"/>
    </source>
</evidence>
<feature type="region of interest" description="Disordered" evidence="1">
    <location>
        <begin position="275"/>
        <end position="297"/>
    </location>
</feature>
<feature type="compositionally biased region" description="Polar residues" evidence="1">
    <location>
        <begin position="396"/>
        <end position="405"/>
    </location>
</feature>
<feature type="compositionally biased region" description="Polar residues" evidence="1">
    <location>
        <begin position="70"/>
        <end position="82"/>
    </location>
</feature>
<feature type="region of interest" description="Disordered" evidence="1">
    <location>
        <begin position="125"/>
        <end position="176"/>
    </location>
</feature>
<comment type="caution">
    <text evidence="2">The sequence shown here is derived from an EMBL/GenBank/DDBJ whole genome shotgun (WGS) entry which is preliminary data.</text>
</comment>
<reference evidence="2 3" key="1">
    <citation type="journal article" date="2021" name="BMC Genomics">
        <title>Datura genome reveals duplications of psychoactive alkaloid biosynthetic genes and high mutation rate following tissue culture.</title>
        <authorList>
            <person name="Rajewski A."/>
            <person name="Carter-House D."/>
            <person name="Stajich J."/>
            <person name="Litt A."/>
        </authorList>
    </citation>
    <scope>NUCLEOTIDE SEQUENCE [LARGE SCALE GENOMIC DNA]</scope>
    <source>
        <strain evidence="2">AR-01</strain>
    </source>
</reference>
<sequence>MSKQVLDSVDSMSIPSEPPHIGNWFSSYAYESPVLSGIDDFQDNDGFRKIDSGDGRKRKRDDLDEEVDGQRNSSHCGENVASQGDMELPIKVSRASDNLLFSSALSESLDSKDCFSSCVPETPLLAGSDDSRVPESIDIGFNEDTSSIGCKADINSQEEDNSAENGTNGENHSLSSGVDVASKGLVQCTNSLADNKWDMDSSDDMSLASEPPDIRNWFSSYVYESPKVDTVQDFILPDHDKELDDKVYMDEYSGSGEPQNLRSSLGTAFIHDDKYQHQSASKDQEEADGPKNTGVSNEMSLERIYQHTPNYKTMQNSKCDSPRYGMVIKESKTTGEHLETTSPQETDCKVSCVINQSSCEGEKFCRHPIHRKDSVENSLKSEASVELADDVRSKNSSETSVSSQKLSKRQAEEIMDKENHINDLRENGFRSTRKGRNNQVHKESPLPSPAAVQSPLSGVTIASNCHKHGLTRKALAETTNLNPSAFETTGKWRCPQRTKPHLGPPLKQLRLEQWVHRA</sequence>
<evidence type="ECO:0000313" key="2">
    <source>
        <dbReference type="EMBL" id="MCD9560650.1"/>
    </source>
</evidence>
<organism evidence="2 3">
    <name type="scientific">Datura stramonium</name>
    <name type="common">Jimsonweed</name>
    <name type="synonym">Common thornapple</name>
    <dbReference type="NCBI Taxonomy" id="4076"/>
    <lineage>
        <taxon>Eukaryota</taxon>
        <taxon>Viridiplantae</taxon>
        <taxon>Streptophyta</taxon>
        <taxon>Embryophyta</taxon>
        <taxon>Tracheophyta</taxon>
        <taxon>Spermatophyta</taxon>
        <taxon>Magnoliopsida</taxon>
        <taxon>eudicotyledons</taxon>
        <taxon>Gunneridae</taxon>
        <taxon>Pentapetalae</taxon>
        <taxon>asterids</taxon>
        <taxon>lamiids</taxon>
        <taxon>Solanales</taxon>
        <taxon>Solanaceae</taxon>
        <taxon>Solanoideae</taxon>
        <taxon>Datureae</taxon>
        <taxon>Datura</taxon>
    </lineage>
</organism>
<feature type="compositionally biased region" description="Polar residues" evidence="1">
    <location>
        <begin position="1"/>
        <end position="14"/>
    </location>
</feature>
<name>A0ABS8UPT0_DATST</name>
<dbReference type="EMBL" id="JACEIK010002356">
    <property type="protein sequence ID" value="MCD9560650.1"/>
    <property type="molecule type" value="Genomic_DNA"/>
</dbReference>
<proteinExistence type="predicted"/>
<dbReference type="PANTHER" id="PTHR36368">
    <property type="entry name" value="ATP-DEPENDENT CASEINOLYTIC PROTEASE/CROTONASE FAMILY PROTEIN"/>
    <property type="match status" value="1"/>
</dbReference>
<feature type="compositionally biased region" description="Basic and acidic residues" evidence="1">
    <location>
        <begin position="275"/>
        <end position="284"/>
    </location>
</feature>